<evidence type="ECO:0000313" key="4">
    <source>
        <dbReference type="EMBL" id="ADE77048.1"/>
    </source>
</evidence>
<organism evidence="4">
    <name type="scientific">Picea sitchensis</name>
    <name type="common">Sitka spruce</name>
    <name type="synonym">Pinus sitchensis</name>
    <dbReference type="NCBI Taxonomy" id="3332"/>
    <lineage>
        <taxon>Eukaryota</taxon>
        <taxon>Viridiplantae</taxon>
        <taxon>Streptophyta</taxon>
        <taxon>Embryophyta</taxon>
        <taxon>Tracheophyta</taxon>
        <taxon>Spermatophyta</taxon>
        <taxon>Pinopsida</taxon>
        <taxon>Pinidae</taxon>
        <taxon>Conifers I</taxon>
        <taxon>Pinales</taxon>
        <taxon>Pinaceae</taxon>
        <taxon>Picea</taxon>
    </lineage>
</organism>
<dbReference type="InterPro" id="IPR050275">
    <property type="entry name" value="PGM_Phosphatase"/>
</dbReference>
<dbReference type="CDD" id="cd07067">
    <property type="entry name" value="HP_PGM_like"/>
    <property type="match status" value="1"/>
</dbReference>
<comment type="similarity">
    <text evidence="1">Belongs to the phosphoglycerate mutase family.</text>
</comment>
<dbReference type="SUPFAM" id="SSF53254">
    <property type="entry name" value="Phosphoglycerate mutase-like"/>
    <property type="match status" value="1"/>
</dbReference>
<accession>D5ABX9</accession>
<dbReference type="Pfam" id="PF00300">
    <property type="entry name" value="His_Phos_1"/>
    <property type="match status" value="1"/>
</dbReference>
<dbReference type="SMART" id="SM00855">
    <property type="entry name" value="PGAM"/>
    <property type="match status" value="1"/>
</dbReference>
<dbReference type="InterPro" id="IPR029033">
    <property type="entry name" value="His_PPase_superfam"/>
</dbReference>
<reference evidence="4" key="1">
    <citation type="submission" date="2010-04" db="EMBL/GenBank/DDBJ databases">
        <authorList>
            <person name="Reid K.E."/>
            <person name="Liao N."/>
            <person name="Chan S."/>
            <person name="Docking R."/>
            <person name="Taylor G."/>
            <person name="Moore R."/>
            <person name="Mayo M."/>
            <person name="Munro S."/>
            <person name="King J."/>
            <person name="Yanchuk A."/>
            <person name="Holt R."/>
            <person name="Jones S."/>
            <person name="Marra M."/>
            <person name="Ritland C.E."/>
            <person name="Ritland K."/>
            <person name="Bohlmann J."/>
        </authorList>
    </citation>
    <scope>NUCLEOTIDE SEQUENCE</scope>
    <source>
        <tissue evidence="4">Bud</tissue>
    </source>
</reference>
<evidence type="ECO:0000256" key="3">
    <source>
        <dbReference type="SAM" id="MobiDB-lite"/>
    </source>
</evidence>
<feature type="region of interest" description="Disordered" evidence="3">
    <location>
        <begin position="253"/>
        <end position="274"/>
    </location>
</feature>
<dbReference type="PANTHER" id="PTHR48100">
    <property type="entry name" value="BROAD-SPECIFICITY PHOSPHATASE YOR283W-RELATED"/>
    <property type="match status" value="1"/>
</dbReference>
<dbReference type="Gene3D" id="3.40.50.1240">
    <property type="entry name" value="Phosphoglycerate mutase-like"/>
    <property type="match status" value="1"/>
</dbReference>
<dbReference type="PANTHER" id="PTHR48100:SF1">
    <property type="entry name" value="HISTIDINE PHOSPHATASE FAMILY PROTEIN-RELATED"/>
    <property type="match status" value="1"/>
</dbReference>
<evidence type="ECO:0000256" key="2">
    <source>
        <dbReference type="ARBA" id="ARBA00059109"/>
    </source>
</evidence>
<dbReference type="GO" id="GO:0016791">
    <property type="term" value="F:phosphatase activity"/>
    <property type="evidence" value="ECO:0007669"/>
    <property type="project" value="TreeGrafter"/>
</dbReference>
<comment type="function">
    <text evidence="2">May play a role in carbohydrates metabolism.</text>
</comment>
<dbReference type="GO" id="GO:0005737">
    <property type="term" value="C:cytoplasm"/>
    <property type="evidence" value="ECO:0007669"/>
    <property type="project" value="TreeGrafter"/>
</dbReference>
<evidence type="ECO:0008006" key="5">
    <source>
        <dbReference type="Google" id="ProtNLM"/>
    </source>
</evidence>
<dbReference type="EMBL" id="BT123748">
    <property type="protein sequence ID" value="ADE77048.1"/>
    <property type="molecule type" value="mRNA"/>
</dbReference>
<protein>
    <recommendedName>
        <fullName evidence="5">Phosphoglycerate mutase-like protein</fullName>
    </recommendedName>
</protein>
<proteinExistence type="evidence at transcript level"/>
<name>D5ABX9_PICSI</name>
<evidence type="ECO:0000256" key="1">
    <source>
        <dbReference type="ARBA" id="ARBA00038362"/>
    </source>
</evidence>
<dbReference type="AlphaFoldDB" id="D5ABX9"/>
<dbReference type="FunFam" id="3.40.50.1240:FF:000066">
    <property type="entry name" value="Phosphoglycerate mutase-like protein 1"/>
    <property type="match status" value="1"/>
</dbReference>
<sequence>MAKTPDSGLYPLHHCKILHMVRHGQGYHNVAGEKDFGAYMSYEYVDASLTPLGWQQVDNLRNHIWKTGFASRIELVVTSPLMRTMQTAVGVFGGGGYIDGDACPPLMVEGAGSSNHAAITSANCPPFIAIEWCREHLGVHPCDKRKSISEYQPLFPGIDFSLVEKNEDVLWKSDVREKEEEVAARGRTFLNWLLTRKEKEIAVVSHSGFLIHTLGLFGKDCHPLVRKEIHTEYANCELRSLVIADRSAIGTNLPTTDFPRGTPPGPDVPSDYDDVKNLEAEDKVASL</sequence>
<dbReference type="InterPro" id="IPR013078">
    <property type="entry name" value="His_Pase_superF_clade-1"/>
</dbReference>